<feature type="compositionally biased region" description="Basic and acidic residues" evidence="1">
    <location>
        <begin position="29"/>
        <end position="38"/>
    </location>
</feature>
<protein>
    <submittedName>
        <fullName evidence="2">Uncharacterized protein</fullName>
    </submittedName>
</protein>
<evidence type="ECO:0000313" key="2">
    <source>
        <dbReference type="EMBL" id="BDA64098.1"/>
    </source>
</evidence>
<name>A0ABM7U9L9_9ACTO</name>
<reference evidence="2 3" key="1">
    <citation type="submission" date="2021-08" db="EMBL/GenBank/DDBJ databases">
        <title>Whole genome sequence of novel Actinomyces species strain MAS-1.</title>
        <authorList>
            <person name="Saito M."/>
            <person name="Kuwahara N."/>
            <person name="Takizawa T."/>
            <person name="Gotouda H."/>
            <person name="Ochiai T."/>
        </authorList>
    </citation>
    <scope>NUCLEOTIDE SEQUENCE [LARGE SCALE GENOMIC DNA]</scope>
    <source>
        <strain evidence="2 3">MAS-1</strain>
    </source>
</reference>
<feature type="region of interest" description="Disordered" evidence="1">
    <location>
        <begin position="1"/>
        <end position="56"/>
    </location>
</feature>
<accession>A0ABM7U9L9</accession>
<dbReference type="EMBL" id="AP025017">
    <property type="protein sequence ID" value="BDA64098.1"/>
    <property type="molecule type" value="Genomic_DNA"/>
</dbReference>
<proteinExistence type="predicted"/>
<keyword evidence="3" id="KW-1185">Reference proteome</keyword>
<dbReference type="Proteomes" id="UP000824496">
    <property type="component" value="Chromosome"/>
</dbReference>
<gene>
    <name evidence="2" type="ORF">MANAM107_09320</name>
</gene>
<organism evidence="2 3">
    <name type="scientific">Actinomyces capricornis</name>
    <dbReference type="NCBI Taxonomy" id="2755559"/>
    <lineage>
        <taxon>Bacteria</taxon>
        <taxon>Bacillati</taxon>
        <taxon>Actinomycetota</taxon>
        <taxon>Actinomycetes</taxon>
        <taxon>Actinomycetales</taxon>
        <taxon>Actinomycetaceae</taxon>
        <taxon>Actinomyces</taxon>
    </lineage>
</organism>
<evidence type="ECO:0000313" key="3">
    <source>
        <dbReference type="Proteomes" id="UP000824496"/>
    </source>
</evidence>
<evidence type="ECO:0000256" key="1">
    <source>
        <dbReference type="SAM" id="MobiDB-lite"/>
    </source>
</evidence>
<sequence length="56" mass="6276">MPSGEYIARACTDTPDPGGDHYPVPDQAQVREKDERLAQHTGPFQQFDRCATTLTR</sequence>